<name>A0A8J9YII8_9NEOP</name>
<evidence type="ECO:0000256" key="3">
    <source>
        <dbReference type="PROSITE-ProRule" id="PRU00023"/>
    </source>
</evidence>
<evidence type="ECO:0000256" key="2">
    <source>
        <dbReference type="ARBA" id="ARBA00023043"/>
    </source>
</evidence>
<dbReference type="EMBL" id="OV170228">
    <property type="protein sequence ID" value="CAH0729101.1"/>
    <property type="molecule type" value="Genomic_DNA"/>
</dbReference>
<evidence type="ECO:0000313" key="4">
    <source>
        <dbReference type="EMBL" id="CAH0729101.1"/>
    </source>
</evidence>
<dbReference type="PROSITE" id="PS50088">
    <property type="entry name" value="ANK_REPEAT"/>
    <property type="match status" value="3"/>
</dbReference>
<dbReference type="Gene3D" id="1.25.40.20">
    <property type="entry name" value="Ankyrin repeat-containing domain"/>
    <property type="match status" value="1"/>
</dbReference>
<reference evidence="4" key="1">
    <citation type="submission" date="2021-12" db="EMBL/GenBank/DDBJ databases">
        <authorList>
            <person name="Martin H S."/>
        </authorList>
    </citation>
    <scope>NUCLEOTIDE SEQUENCE</scope>
</reference>
<dbReference type="SMART" id="SM00248">
    <property type="entry name" value="ANK"/>
    <property type="match status" value="4"/>
</dbReference>
<dbReference type="InterPro" id="IPR036770">
    <property type="entry name" value="Ankyrin_rpt-contain_sf"/>
</dbReference>
<dbReference type="Pfam" id="PF12796">
    <property type="entry name" value="Ank_2"/>
    <property type="match status" value="1"/>
</dbReference>
<keyword evidence="5" id="KW-1185">Reference proteome</keyword>
<evidence type="ECO:0000313" key="5">
    <source>
        <dbReference type="Proteomes" id="UP000838878"/>
    </source>
</evidence>
<dbReference type="PANTHER" id="PTHR24171:SF10">
    <property type="entry name" value="ANKYRIN REPEAT DOMAIN-CONTAINING PROTEIN 29-LIKE"/>
    <property type="match status" value="1"/>
</dbReference>
<dbReference type="PRINTS" id="PR01415">
    <property type="entry name" value="ANKYRIN"/>
</dbReference>
<feature type="non-terminal residue" evidence="4">
    <location>
        <position position="518"/>
    </location>
</feature>
<keyword evidence="2 3" id="KW-0040">ANK repeat</keyword>
<dbReference type="PROSITE" id="PS50297">
    <property type="entry name" value="ANK_REP_REGION"/>
    <property type="match status" value="3"/>
</dbReference>
<feature type="repeat" description="ANK" evidence="3">
    <location>
        <begin position="108"/>
        <end position="140"/>
    </location>
</feature>
<protein>
    <recommendedName>
        <fullName evidence="6">Ankyrin repeat domain-containing protein</fullName>
    </recommendedName>
</protein>
<dbReference type="AlphaFoldDB" id="A0A8J9YII8"/>
<feature type="repeat" description="ANK" evidence="3">
    <location>
        <begin position="75"/>
        <end position="107"/>
    </location>
</feature>
<dbReference type="InterPro" id="IPR002110">
    <property type="entry name" value="Ankyrin_rpt"/>
</dbReference>
<gene>
    <name evidence="4" type="ORF">BINO364_LOCUS14251</name>
</gene>
<dbReference type="Pfam" id="PF00023">
    <property type="entry name" value="Ank"/>
    <property type="match status" value="1"/>
</dbReference>
<organism evidence="4 5">
    <name type="scientific">Brenthis ino</name>
    <name type="common">lesser marbled fritillary</name>
    <dbReference type="NCBI Taxonomy" id="405034"/>
    <lineage>
        <taxon>Eukaryota</taxon>
        <taxon>Metazoa</taxon>
        <taxon>Ecdysozoa</taxon>
        <taxon>Arthropoda</taxon>
        <taxon>Hexapoda</taxon>
        <taxon>Insecta</taxon>
        <taxon>Pterygota</taxon>
        <taxon>Neoptera</taxon>
        <taxon>Endopterygota</taxon>
        <taxon>Lepidoptera</taxon>
        <taxon>Glossata</taxon>
        <taxon>Ditrysia</taxon>
        <taxon>Papilionoidea</taxon>
        <taxon>Nymphalidae</taxon>
        <taxon>Heliconiinae</taxon>
        <taxon>Argynnini</taxon>
        <taxon>Brenthis</taxon>
    </lineage>
</organism>
<keyword evidence="1" id="KW-0677">Repeat</keyword>
<proteinExistence type="predicted"/>
<accession>A0A8J9YII8</accession>
<feature type="repeat" description="ANK" evidence="3">
    <location>
        <begin position="141"/>
        <end position="173"/>
    </location>
</feature>
<evidence type="ECO:0000256" key="1">
    <source>
        <dbReference type="ARBA" id="ARBA00022737"/>
    </source>
</evidence>
<dbReference type="Proteomes" id="UP000838878">
    <property type="component" value="Chromosome 8"/>
</dbReference>
<dbReference type="PANTHER" id="PTHR24171">
    <property type="entry name" value="ANKYRIN REPEAT DOMAIN-CONTAINING PROTEIN 39-RELATED"/>
    <property type="match status" value="1"/>
</dbReference>
<dbReference type="OrthoDB" id="341259at2759"/>
<dbReference type="SUPFAM" id="SSF48403">
    <property type="entry name" value="Ankyrin repeat"/>
    <property type="match status" value="1"/>
</dbReference>
<evidence type="ECO:0008006" key="6">
    <source>
        <dbReference type="Google" id="ProtNLM"/>
    </source>
</evidence>
<sequence>MTTDLCGEDVIVSLTSPQVIKAEPAGRGGAGAAGARAAPGGLELGRRLLLAARAGDTAAVLDLMAKGAPFTTDWLGTSPLHLAAANNHVETCAVLLRAGVSRDARTKVERTPLHLAAHAGHRAVVALLLDHGAALDCRDMLHMTPLHWAAARGHAAAARELLRRGADARARCKFRHTPRSLAARHRRADVLALLDAAEAAAEAAALQEQMADTPKIEHEFATIQRIQDIKPQTKIKINPEKTITLESKTEPISTGAAEAEGARAEGAALLRAHGITLLPADRGCTVLTALRSGRTVVLSDAGKLMLKESGNGCNDSPMLIDDVSPNTSTISDTANINTTTGININSANLVNSAGVNSAVVSISSAGVVNSASVSGLNVNSAVSGSSAAASARGVVVRARARGARGVKVVALNKPNQPLKKIIHPSDLQQVKLVQVGGGGGDGRRPALKLLLNKANFTRLLASAAPAAPGPQPAGDAEPAAEGGLRAQLRAAHAAVARLAAELRACQDRLAKYERPALP</sequence>